<reference evidence="3" key="1">
    <citation type="submission" date="2021-07" db="EMBL/GenBank/DDBJ databases">
        <title>Complete genome sequencing of a Clostridium isolate.</title>
        <authorList>
            <person name="Ueki A."/>
            <person name="Tonouchi A."/>
        </authorList>
    </citation>
    <scope>NUCLEOTIDE SEQUENCE [LARGE SCALE GENOMIC DNA]</scope>
    <source>
        <strain evidence="3">C5S11</strain>
    </source>
</reference>
<accession>A0ABM7TE19</accession>
<feature type="coiled-coil region" evidence="1">
    <location>
        <begin position="9"/>
        <end position="36"/>
    </location>
</feature>
<keyword evidence="1" id="KW-0175">Coiled coil</keyword>
<dbReference type="Proteomes" id="UP000824633">
    <property type="component" value="Chromosome"/>
</dbReference>
<dbReference type="EMBL" id="AP024849">
    <property type="protein sequence ID" value="BCZ47151.1"/>
    <property type="molecule type" value="Genomic_DNA"/>
</dbReference>
<keyword evidence="3" id="KW-1185">Reference proteome</keyword>
<dbReference type="RefSeq" id="WP_224033526.1">
    <property type="nucleotide sequence ID" value="NZ_AP024849.1"/>
</dbReference>
<name>A0ABM7TE19_9CLOT</name>
<evidence type="ECO:0000256" key="1">
    <source>
        <dbReference type="SAM" id="Coils"/>
    </source>
</evidence>
<protein>
    <submittedName>
        <fullName evidence="2">Uncharacterized protein</fullName>
    </submittedName>
</protein>
<proteinExistence type="predicted"/>
<organism evidence="2 3">
    <name type="scientific">Clostridium gelidum</name>
    <dbReference type="NCBI Taxonomy" id="704125"/>
    <lineage>
        <taxon>Bacteria</taxon>
        <taxon>Bacillati</taxon>
        <taxon>Bacillota</taxon>
        <taxon>Clostridia</taxon>
        <taxon>Eubacteriales</taxon>
        <taxon>Clostridiaceae</taxon>
        <taxon>Clostridium</taxon>
    </lineage>
</organism>
<sequence length="82" mass="9705">MDDKILEILMELKEGQEEIKADIKKLDTKMDNIHEEIKKQIFDFEKANAIKHTELTDTFRFATHKLSEVEKDVFILKDKLAK</sequence>
<evidence type="ECO:0000313" key="2">
    <source>
        <dbReference type="EMBL" id="BCZ47151.1"/>
    </source>
</evidence>
<evidence type="ECO:0000313" key="3">
    <source>
        <dbReference type="Proteomes" id="UP000824633"/>
    </source>
</evidence>
<gene>
    <name evidence="2" type="ORF">psyc5s11_32180</name>
</gene>